<organism evidence="2">
    <name type="scientific">Brassica campestris</name>
    <name type="common">Field mustard</name>
    <dbReference type="NCBI Taxonomy" id="3711"/>
    <lineage>
        <taxon>Eukaryota</taxon>
        <taxon>Viridiplantae</taxon>
        <taxon>Streptophyta</taxon>
        <taxon>Embryophyta</taxon>
        <taxon>Tracheophyta</taxon>
        <taxon>Spermatophyta</taxon>
        <taxon>Magnoliopsida</taxon>
        <taxon>eudicotyledons</taxon>
        <taxon>Gunneridae</taxon>
        <taxon>Pentapetalae</taxon>
        <taxon>rosids</taxon>
        <taxon>malvids</taxon>
        <taxon>Brassicales</taxon>
        <taxon>Brassicaceae</taxon>
        <taxon>Brassiceae</taxon>
        <taxon>Brassica</taxon>
    </lineage>
</organism>
<dbReference type="Gramene" id="A05p22370.2_BraZ1">
    <property type="protein sequence ID" value="A05p22370.2_BraZ1.CDS.1"/>
    <property type="gene ID" value="A05g22370.2_BraZ1"/>
</dbReference>
<dbReference type="EnsemblPlants" id="Bra032251.1">
    <property type="protein sequence ID" value="Bra032251.1-P"/>
    <property type="gene ID" value="Bra032251"/>
</dbReference>
<reference evidence="3" key="4">
    <citation type="submission" date="2023-03" db="UniProtKB">
        <authorList>
            <consortium name="EnsemblPlants"/>
        </authorList>
    </citation>
    <scope>IDENTIFICATION</scope>
    <source>
        <strain evidence="3">cv. Chiifu-401-42</strain>
    </source>
</reference>
<evidence type="ECO:0000313" key="2">
    <source>
        <dbReference type="EMBL" id="VDC71300.1"/>
    </source>
</evidence>
<evidence type="ECO:0000313" key="4">
    <source>
        <dbReference type="Proteomes" id="UP000011750"/>
    </source>
</evidence>
<dbReference type="AlphaFoldDB" id="A0A3P5ZEP4"/>
<dbReference type="Proteomes" id="UP000694005">
    <property type="component" value="Chromosome A05"/>
</dbReference>
<name>A0A3P5ZEP4_BRACM</name>
<gene>
    <name evidence="2" type="ORF">BRAA05T21014Z</name>
    <name evidence="1" type="ORF">BRAPAZ1V2_A05P22370.2</name>
</gene>
<dbReference type="Gramene" id="Bra032251.1">
    <property type="protein sequence ID" value="Bra032251.1-P"/>
    <property type="gene ID" value="Bra032251"/>
</dbReference>
<dbReference type="EMBL" id="LS974621">
    <property type="protein sequence ID" value="CAG7875716.1"/>
    <property type="molecule type" value="Genomic_DNA"/>
</dbReference>
<evidence type="ECO:0000313" key="1">
    <source>
        <dbReference type="EMBL" id="CAG7875716.1"/>
    </source>
</evidence>
<dbReference type="Proteomes" id="UP000011750">
    <property type="component" value="Chromosome A05"/>
</dbReference>
<evidence type="ECO:0000313" key="3">
    <source>
        <dbReference type="EnsemblPlants" id="Bra032251.1-P"/>
    </source>
</evidence>
<reference evidence="4" key="1">
    <citation type="journal article" date="2011" name="Nat. Genet.">
        <title>The genome of the mesopolyploid crop species Brassica rapa.</title>
        <authorList>
            <consortium name="Brassica rapa Genome Sequencing Project Consortium"/>
            <person name="Wang X."/>
            <person name="Wang H."/>
            <person name="Wang J."/>
            <person name="Sun R."/>
            <person name="Wu J."/>
            <person name="Liu S."/>
            <person name="Bai Y."/>
            <person name="Mun J.H."/>
            <person name="Bancroft I."/>
            <person name="Cheng F."/>
            <person name="Huang S."/>
            <person name="Li X."/>
            <person name="Hua W."/>
            <person name="Wang J."/>
            <person name="Wang X."/>
            <person name="Freeling M."/>
            <person name="Pires J.C."/>
            <person name="Paterson A.H."/>
            <person name="Chalhoub B."/>
            <person name="Wang B."/>
            <person name="Hayward A."/>
            <person name="Sharpe A.G."/>
            <person name="Park B.S."/>
            <person name="Weisshaar B."/>
            <person name="Liu B."/>
            <person name="Li B."/>
            <person name="Liu B."/>
            <person name="Tong C."/>
            <person name="Song C."/>
            <person name="Duran C."/>
            <person name="Peng C."/>
            <person name="Geng C."/>
            <person name="Koh C."/>
            <person name="Lin C."/>
            <person name="Edwards D."/>
            <person name="Mu D."/>
            <person name="Shen D."/>
            <person name="Soumpourou E."/>
            <person name="Li F."/>
            <person name="Fraser F."/>
            <person name="Conant G."/>
            <person name="Lassalle G."/>
            <person name="King G.J."/>
            <person name="Bonnema G."/>
            <person name="Tang H."/>
            <person name="Wang H."/>
            <person name="Belcram H."/>
            <person name="Zhou H."/>
            <person name="Hirakawa H."/>
            <person name="Abe H."/>
            <person name="Guo H."/>
            <person name="Wang H."/>
            <person name="Jin H."/>
            <person name="Parkin I.A."/>
            <person name="Batley J."/>
            <person name="Kim J.S."/>
            <person name="Just J."/>
            <person name="Li J."/>
            <person name="Xu J."/>
            <person name="Deng J."/>
            <person name="Kim J.A."/>
            <person name="Li J."/>
            <person name="Yu J."/>
            <person name="Meng J."/>
            <person name="Wang J."/>
            <person name="Min J."/>
            <person name="Poulain J."/>
            <person name="Wang J."/>
            <person name="Hatakeyama K."/>
            <person name="Wu K."/>
            <person name="Wang L."/>
            <person name="Fang L."/>
            <person name="Trick M."/>
            <person name="Links M.G."/>
            <person name="Zhao M."/>
            <person name="Jin M."/>
            <person name="Ramchiary N."/>
            <person name="Drou N."/>
            <person name="Berkman P.J."/>
            <person name="Cai Q."/>
            <person name="Huang Q."/>
            <person name="Li R."/>
            <person name="Tabata S."/>
            <person name="Cheng S."/>
            <person name="Zhang S."/>
            <person name="Zhang S."/>
            <person name="Huang S."/>
            <person name="Sato S."/>
            <person name="Sun S."/>
            <person name="Kwon S.J."/>
            <person name="Choi S.R."/>
            <person name="Lee T.H."/>
            <person name="Fan W."/>
            <person name="Zhao X."/>
            <person name="Tan X."/>
            <person name="Xu X."/>
            <person name="Wang Y."/>
            <person name="Qiu Y."/>
            <person name="Yin Y."/>
            <person name="Li Y."/>
            <person name="Du Y."/>
            <person name="Liao Y."/>
            <person name="Lim Y."/>
            <person name="Narusaka Y."/>
            <person name="Wang Y."/>
            <person name="Wang Z."/>
            <person name="Li Z."/>
            <person name="Wang Z."/>
            <person name="Xiong Z."/>
            <person name="Zhang Z."/>
        </authorList>
    </citation>
    <scope>NUCLEOTIDE SEQUENCE [LARGE SCALE GENOMIC DNA]</scope>
    <source>
        <strain evidence="4">cv. Chiifu-401-42</strain>
    </source>
</reference>
<reference evidence="2" key="3">
    <citation type="submission" date="2018-11" db="EMBL/GenBank/DDBJ databases">
        <authorList>
            <consortium name="Genoscope - CEA"/>
            <person name="William W."/>
        </authorList>
    </citation>
    <scope>NUCLEOTIDE SEQUENCE</scope>
</reference>
<dbReference type="EMBL" id="LR031570">
    <property type="protein sequence ID" value="VDC71300.1"/>
    <property type="molecule type" value="Genomic_DNA"/>
</dbReference>
<reference evidence="4" key="2">
    <citation type="journal article" date="2018" name="Hortic Res">
        <title>Improved Brassica rapa reference genome by single-molecule sequencing and chromosome conformation capture technologies.</title>
        <authorList>
            <person name="Zhang L."/>
            <person name="Cai X."/>
            <person name="Wu J."/>
            <person name="Liu M."/>
            <person name="Grob S."/>
            <person name="Cheng F."/>
            <person name="Liang J."/>
            <person name="Cai C."/>
            <person name="Liu Z."/>
            <person name="Liu B."/>
            <person name="Wang F."/>
            <person name="Li S."/>
            <person name="Liu F."/>
            <person name="Li X."/>
            <person name="Cheng L."/>
            <person name="Yang W."/>
            <person name="Li M.H."/>
            <person name="Grossniklaus U."/>
            <person name="Zheng H."/>
            <person name="Wang X."/>
        </authorList>
    </citation>
    <scope>NUCLEOTIDE SEQUENCE [LARGE SCALE GENOMIC DNA]</scope>
    <source>
        <strain evidence="4">cv. Chiifu-401-42</strain>
    </source>
</reference>
<accession>A0A3P5ZEP4</accession>
<protein>
    <submittedName>
        <fullName evidence="2 3">Uncharacterized protein</fullName>
    </submittedName>
</protein>
<accession>M4ETW9</accession>
<dbReference type="HOGENOM" id="CLU_2200631_0_0_1"/>
<sequence>MVRFMRLGLELPRVGFGDRRNETQSSRDRHRRRDKVLSFAAISTSQRMRRQAQIVESKAKLFFSFLFLETEDEYRSRILSCLTCFEASSLQPPLSSANCLIKESKNKN</sequence>
<keyword evidence="4" id="KW-1185">Reference proteome</keyword>
<proteinExistence type="predicted"/>